<evidence type="ECO:0000256" key="3">
    <source>
        <dbReference type="ARBA" id="ARBA00020071"/>
    </source>
</evidence>
<dbReference type="RefSeq" id="WP_091713848.1">
    <property type="nucleotide sequence ID" value="NZ_FNHS01000002.1"/>
</dbReference>
<evidence type="ECO:0000256" key="5">
    <source>
        <dbReference type="ARBA" id="ARBA00032976"/>
    </source>
</evidence>
<dbReference type="GO" id="GO:0016810">
    <property type="term" value="F:hydrolase activity, acting on carbon-nitrogen (but not peptide) bonds"/>
    <property type="evidence" value="ECO:0007669"/>
    <property type="project" value="InterPro"/>
</dbReference>
<reference evidence="8" key="1">
    <citation type="submission" date="2016-10" db="EMBL/GenBank/DDBJ databases">
        <authorList>
            <person name="Varghese N."/>
            <person name="Submissions S."/>
        </authorList>
    </citation>
    <scope>NUCLEOTIDE SEQUENCE [LARGE SCALE GENOMIC DNA]</scope>
    <source>
        <strain evidence="8">BL47</strain>
    </source>
</reference>
<dbReference type="InterPro" id="IPR051398">
    <property type="entry name" value="Polysacch_Deacetylase"/>
</dbReference>
<dbReference type="InterPro" id="IPR011330">
    <property type="entry name" value="Glyco_hydro/deAcase_b/a-brl"/>
</dbReference>
<dbReference type="PANTHER" id="PTHR34216">
    <property type="match status" value="1"/>
</dbReference>
<dbReference type="EMBL" id="FNHS01000002">
    <property type="protein sequence ID" value="SDM58293.1"/>
    <property type="molecule type" value="Genomic_DNA"/>
</dbReference>
<proteinExistence type="inferred from homology"/>
<sequence length="353" mass="38278">MLSARTKHRVFASGFRAIQALGADRWLGPASRGLGVILTFHHVSPDPVPAFAPNRLLSITPDFLDLTLQELDARGFEVIGLDSVPERLAEPDYGPPFAVLTFDDGYRDNVAHARPVLARHGVPWTLFVTSAFADQTGRLWWIELERAIARLERVRVNIGSRSVDLPARSPGEKALAFDALYRDLRGGGEADLLARIADLCRQAGFPPGRVASELCLTWEELRALGRDPTVTIGAHTVSHPMLAKHAPEVAAREIADGRARIENELDQSVRHLSYPVGDPGSAGAREFALAQSLGFATAVTTRPGHLFGGHAGHLHALPRVSINGCHQSRTALAALLSGVPFLAWNRGRRLNVA</sequence>
<dbReference type="PROSITE" id="PS51677">
    <property type="entry name" value="NODB"/>
    <property type="match status" value="1"/>
</dbReference>
<name>A0A1G9UEN7_9HYPH</name>
<keyword evidence="8" id="KW-1185">Reference proteome</keyword>
<evidence type="ECO:0000313" key="7">
    <source>
        <dbReference type="EMBL" id="SDM58293.1"/>
    </source>
</evidence>
<dbReference type="Gene3D" id="3.20.20.370">
    <property type="entry name" value="Glycoside hydrolase/deacetylase"/>
    <property type="match status" value="1"/>
</dbReference>
<keyword evidence="4" id="KW-0732">Signal</keyword>
<protein>
    <recommendedName>
        <fullName evidence="3">Chitooligosaccharide deacetylase</fullName>
    </recommendedName>
    <alternativeName>
        <fullName evidence="5">Nodulation protein B</fullName>
    </alternativeName>
</protein>
<comment type="function">
    <text evidence="1">Is involved in generating a small heat-stable compound (Nod), an acylated oligomer of N-acetylglucosamine, that stimulates mitosis in various plant protoplasts.</text>
</comment>
<evidence type="ECO:0000313" key="8">
    <source>
        <dbReference type="Proteomes" id="UP000198704"/>
    </source>
</evidence>
<dbReference type="STRING" id="582672.SAMN05216360_102503"/>
<comment type="similarity">
    <text evidence="2">Belongs to the polysaccharide deacetylase family.</text>
</comment>
<dbReference type="Proteomes" id="UP000198704">
    <property type="component" value="Unassembled WGS sequence"/>
</dbReference>
<dbReference type="AlphaFoldDB" id="A0A1G9UEN7"/>
<dbReference type="Pfam" id="PF01522">
    <property type="entry name" value="Polysacc_deac_1"/>
    <property type="match status" value="2"/>
</dbReference>
<dbReference type="GO" id="GO:0005975">
    <property type="term" value="P:carbohydrate metabolic process"/>
    <property type="evidence" value="ECO:0007669"/>
    <property type="project" value="InterPro"/>
</dbReference>
<evidence type="ECO:0000256" key="1">
    <source>
        <dbReference type="ARBA" id="ARBA00003236"/>
    </source>
</evidence>
<dbReference type="OrthoDB" id="9782872at2"/>
<organism evidence="7 8">
    <name type="scientific">Methylobacterium phyllostachyos</name>
    <dbReference type="NCBI Taxonomy" id="582672"/>
    <lineage>
        <taxon>Bacteria</taxon>
        <taxon>Pseudomonadati</taxon>
        <taxon>Pseudomonadota</taxon>
        <taxon>Alphaproteobacteria</taxon>
        <taxon>Hyphomicrobiales</taxon>
        <taxon>Methylobacteriaceae</taxon>
        <taxon>Methylobacterium</taxon>
    </lineage>
</organism>
<evidence type="ECO:0000259" key="6">
    <source>
        <dbReference type="PROSITE" id="PS51677"/>
    </source>
</evidence>
<dbReference type="PANTHER" id="PTHR34216:SF7">
    <property type="entry name" value="POLY-BETA-1,6-N-ACETYL-D-GLUCOSAMINE N-DEACETYLASE"/>
    <property type="match status" value="1"/>
</dbReference>
<feature type="domain" description="NodB homology" evidence="6">
    <location>
        <begin position="96"/>
        <end position="353"/>
    </location>
</feature>
<dbReference type="SUPFAM" id="SSF88713">
    <property type="entry name" value="Glycoside hydrolase/deacetylase"/>
    <property type="match status" value="1"/>
</dbReference>
<gene>
    <name evidence="7" type="ORF">SAMN05216360_102503</name>
</gene>
<dbReference type="CDD" id="cd10968">
    <property type="entry name" value="CE4_Mlr8448_like_5s"/>
    <property type="match status" value="1"/>
</dbReference>
<evidence type="ECO:0000256" key="2">
    <source>
        <dbReference type="ARBA" id="ARBA00010973"/>
    </source>
</evidence>
<evidence type="ECO:0000256" key="4">
    <source>
        <dbReference type="ARBA" id="ARBA00022729"/>
    </source>
</evidence>
<dbReference type="InterPro" id="IPR002509">
    <property type="entry name" value="NODB_dom"/>
</dbReference>
<accession>A0A1G9UEN7</accession>